<accession>A0ABY1Q9J8</accession>
<feature type="transmembrane region" description="Helical" evidence="1">
    <location>
        <begin position="6"/>
        <end position="23"/>
    </location>
</feature>
<dbReference type="InterPro" id="IPR036465">
    <property type="entry name" value="vWFA_dom_sf"/>
</dbReference>
<reference evidence="3 4" key="1">
    <citation type="submission" date="2017-05" db="EMBL/GenBank/DDBJ databases">
        <authorList>
            <person name="Varghese N."/>
            <person name="Submissions S."/>
        </authorList>
    </citation>
    <scope>NUCLEOTIDE SEQUENCE [LARGE SCALE GENOMIC DNA]</scope>
    <source>
        <strain evidence="3 4">DSM 26001</strain>
    </source>
</reference>
<gene>
    <name evidence="3" type="ORF">SAMN06295970_107171</name>
</gene>
<comment type="caution">
    <text evidence="3">The sequence shown here is derived from an EMBL/GenBank/DDBJ whole genome shotgun (WGS) entry which is preliminary data.</text>
</comment>
<dbReference type="InterPro" id="IPR002035">
    <property type="entry name" value="VWF_A"/>
</dbReference>
<sequence length="340" mass="36987">MSGIGFVQPWWLLLSLLALLPLLRRPQEEQLFGWNALLPPDPVGRWRQRLEKAVAVAGLIALALGMAGIGLPQTVATRQGSGAEILVLLDRSASMDAALVPRGEMPRSDKYAEPKKRKIARSALAKLAAGRPNDVFALMMFSINQFQVLPFNSQPEMIQAAIQAGGIGSGLGDTDVGGALLAAIARFDDRPANGNRILLLVSDGGAPITPQARAEIAANLRRNKITLYWIYLRSFNQPPLAESADPAYDRSVEMAMHRFFSALDTPYRAFEAESPLAMDQAVAELSRQQMLPISYQVKVPRADGAWLAFLCAVLAFALLLVLRMRHLAVPPVRKPLAPAP</sequence>
<keyword evidence="1" id="KW-0472">Membrane</keyword>
<dbReference type="PROSITE" id="PS50234">
    <property type="entry name" value="VWFA"/>
    <property type="match status" value="1"/>
</dbReference>
<evidence type="ECO:0000256" key="1">
    <source>
        <dbReference type="SAM" id="Phobius"/>
    </source>
</evidence>
<dbReference type="Pfam" id="PF13519">
    <property type="entry name" value="VWA_2"/>
    <property type="match status" value="1"/>
</dbReference>
<dbReference type="EMBL" id="FXUL01000007">
    <property type="protein sequence ID" value="SMP61586.1"/>
    <property type="molecule type" value="Genomic_DNA"/>
</dbReference>
<dbReference type="CDD" id="cd00198">
    <property type="entry name" value="vWFA"/>
    <property type="match status" value="1"/>
</dbReference>
<feature type="transmembrane region" description="Helical" evidence="1">
    <location>
        <begin position="53"/>
        <end position="71"/>
    </location>
</feature>
<keyword evidence="4" id="KW-1185">Reference proteome</keyword>
<keyword evidence="1" id="KW-0812">Transmembrane</keyword>
<dbReference type="RefSeq" id="WP_283442490.1">
    <property type="nucleotide sequence ID" value="NZ_FXUL01000007.1"/>
</dbReference>
<proteinExistence type="predicted"/>
<dbReference type="Gene3D" id="3.40.50.410">
    <property type="entry name" value="von Willebrand factor, type A domain"/>
    <property type="match status" value="1"/>
</dbReference>
<feature type="transmembrane region" description="Helical" evidence="1">
    <location>
        <begin position="304"/>
        <end position="324"/>
    </location>
</feature>
<name>A0ABY1Q9J8_9BURK</name>
<evidence type="ECO:0000259" key="2">
    <source>
        <dbReference type="PROSITE" id="PS50234"/>
    </source>
</evidence>
<keyword evidence="1" id="KW-1133">Transmembrane helix</keyword>
<organism evidence="3 4">
    <name type="scientific">Noviherbaspirillum suwonense</name>
    <dbReference type="NCBI Taxonomy" id="1224511"/>
    <lineage>
        <taxon>Bacteria</taxon>
        <taxon>Pseudomonadati</taxon>
        <taxon>Pseudomonadota</taxon>
        <taxon>Betaproteobacteria</taxon>
        <taxon>Burkholderiales</taxon>
        <taxon>Oxalobacteraceae</taxon>
        <taxon>Noviherbaspirillum</taxon>
    </lineage>
</organism>
<evidence type="ECO:0000313" key="4">
    <source>
        <dbReference type="Proteomes" id="UP001158049"/>
    </source>
</evidence>
<dbReference type="SMART" id="SM00327">
    <property type="entry name" value="VWA"/>
    <property type="match status" value="1"/>
</dbReference>
<feature type="domain" description="VWFA" evidence="2">
    <location>
        <begin position="84"/>
        <end position="230"/>
    </location>
</feature>
<evidence type="ECO:0000313" key="3">
    <source>
        <dbReference type="EMBL" id="SMP61586.1"/>
    </source>
</evidence>
<dbReference type="SUPFAM" id="SSF53300">
    <property type="entry name" value="vWA-like"/>
    <property type="match status" value="1"/>
</dbReference>
<protein>
    <submittedName>
        <fullName evidence="3">MxaC protein</fullName>
    </submittedName>
</protein>
<dbReference type="Proteomes" id="UP001158049">
    <property type="component" value="Unassembled WGS sequence"/>
</dbReference>